<name>A0A0P0UW51_9CAUD</name>
<dbReference type="Proteomes" id="UP000223044">
    <property type="component" value="Segment"/>
</dbReference>
<sequence length="538" mass="56012">MYSVQIAVSDGTLSRIALSIEYFEQDDITLYRSLSTTPLVLGTDWQWDGATHINLLTDSPVPAGSYITVRRNTNIDRAFNIYDGGAAFTRDTLDENFKQMIYLAQEFTEGNGLTGLFFPLNMRGFKITDLGAGESVGDAVNKGQLDAVATRVDSLEDTFVGSTVSYPWYVTTTASTDIIEPPYVFTKAALFLNGVCQTPGYSYLVVDNTIMLADPVPVGTHVFVRIGEDVGLDTSYATTDQLANAILDAEGEHSSMRAEWQADDAVVQADVSTRARAGVNSDITSLTGLTTALSTEQGGTGNTVGTVARLTTPRTLSVDLTSTATPSFDGTTDVVQGVLGVLPVSKGGTGASTASLARTALGSTSIGDAVFVASNAASARSTLSAAVMGSNNDITALTNLSGGITGLTTGVAASSGIVGEVASAASGSATNLVSGSAINIISLSLPAGDWELESTFQIINTGNVTSLAFGVSTTTGVLPTTWYDVYSITTTIGAGTSNRQGMARRVLLSTTTTVYLVAQATFTGTATANGYVRARRVR</sequence>
<evidence type="ECO:0000256" key="2">
    <source>
        <dbReference type="ARBA" id="ARBA00022732"/>
    </source>
</evidence>
<evidence type="ECO:0000313" key="5">
    <source>
        <dbReference type="EMBL" id="BAS69562.1"/>
    </source>
</evidence>
<dbReference type="KEGG" id="vg:54975744"/>
<evidence type="ECO:0000256" key="1">
    <source>
        <dbReference type="ARBA" id="ARBA00004328"/>
    </source>
</evidence>
<organism evidence="5 6">
    <name type="scientific">Pectobacterium phage PPWS1</name>
    <dbReference type="NCBI Taxonomy" id="1685500"/>
    <lineage>
        <taxon>Viruses</taxon>
        <taxon>Duplodnaviria</taxon>
        <taxon>Heunggongvirae</taxon>
        <taxon>Uroviricota</taxon>
        <taxon>Caudoviricetes</taxon>
        <taxon>Autographivirales</taxon>
        <taxon>Autoscriptoviridae</taxon>
        <taxon>Corkvirinae</taxon>
        <taxon>Kotilavirus</taxon>
        <taxon>Kotilavirus PPWS1</taxon>
    </lineage>
</organism>
<reference evidence="5 6" key="1">
    <citation type="journal article" date="2016" name="Genome Announc.">
        <title>Genome Sequence of Pectobacterium carotovorum Phage PPWS1, Isolated from Japanese Horseradish [Eutrema japonicum (Miq.) Koidz] Showing Soft-Rot Symptoms.</title>
        <authorList>
            <person name="Hirata H."/>
            <person name="Kashihara M."/>
            <person name="Horiike T."/>
            <person name="Suzuki T."/>
            <person name="Dohra H."/>
            <person name="Netsu O."/>
            <person name="Tsuyumu S."/>
        </authorList>
    </citation>
    <scope>NUCLEOTIDE SEQUENCE [LARGE SCALE GENOMIC DNA]</scope>
</reference>
<keyword evidence="6" id="KW-1185">Reference proteome</keyword>
<dbReference type="Pfam" id="PF03906">
    <property type="entry name" value="Phage_T7_tail"/>
    <property type="match status" value="1"/>
</dbReference>
<keyword evidence="3" id="KW-0946">Virion</keyword>
<gene>
    <name evidence="5" type="primary">49</name>
</gene>
<dbReference type="InterPro" id="IPR005604">
    <property type="entry name" value="Phage_T7_tail_fibre-like_N"/>
</dbReference>
<proteinExistence type="predicted"/>
<comment type="subcellular location">
    <subcellularLocation>
        <location evidence="1">Virion</location>
    </subcellularLocation>
</comment>
<evidence type="ECO:0000259" key="4">
    <source>
        <dbReference type="Pfam" id="PF03906"/>
    </source>
</evidence>
<feature type="domain" description="Bacteriophage T7 tail fibre protein-like N-terminal" evidence="4">
    <location>
        <begin position="3"/>
        <end position="108"/>
    </location>
</feature>
<dbReference type="RefSeq" id="YP_009785677.1">
    <property type="nucleotide sequence ID" value="NC_047758.1"/>
</dbReference>
<dbReference type="EMBL" id="LC063634">
    <property type="protein sequence ID" value="BAS69562.1"/>
    <property type="molecule type" value="Genomic_DNA"/>
</dbReference>
<dbReference type="GeneID" id="54975744"/>
<dbReference type="GO" id="GO:0098015">
    <property type="term" value="C:virus tail"/>
    <property type="evidence" value="ECO:0007669"/>
    <property type="project" value="UniProtKB-KW"/>
</dbReference>
<protein>
    <submittedName>
        <fullName evidence="5">Tail fiber protein</fullName>
    </submittedName>
</protein>
<keyword evidence="2" id="KW-1227">Viral tail protein</keyword>
<evidence type="ECO:0000313" key="6">
    <source>
        <dbReference type="Proteomes" id="UP000223044"/>
    </source>
</evidence>
<accession>A0A0P0UW51</accession>
<evidence type="ECO:0000256" key="3">
    <source>
        <dbReference type="ARBA" id="ARBA00022844"/>
    </source>
</evidence>